<evidence type="ECO:0000313" key="2">
    <source>
        <dbReference type="EMBL" id="EKC78111.1"/>
    </source>
</evidence>
<dbReference type="Gene3D" id="2.60.40.10">
    <property type="entry name" value="Immunoglobulins"/>
    <property type="match status" value="1"/>
</dbReference>
<dbReference type="PROSITE" id="PS50853">
    <property type="entry name" value="FN3"/>
    <property type="match status" value="1"/>
</dbReference>
<protein>
    <submittedName>
        <fullName evidence="2">Protein containing Fibronectin, type III domain protein</fullName>
    </submittedName>
</protein>
<dbReference type="InterPro" id="IPR003961">
    <property type="entry name" value="FN3_dom"/>
</dbReference>
<dbReference type="SMART" id="SM00060">
    <property type="entry name" value="FN3"/>
    <property type="match status" value="1"/>
</dbReference>
<comment type="caution">
    <text evidence="2">The sequence shown here is derived from an EMBL/GenBank/DDBJ whole genome shotgun (WGS) entry which is preliminary data.</text>
</comment>
<sequence>EYEYVTDKNGNLVPKKIDHSVTQPTSRPSISPTIYETGDYTEVEDTTKSVSKVPAKAKISYAKNVKGKKISVKWKKVKTATKYQVKAVLGNKVITKKTTKTSCTIKKLKRKKTYKIYVRAYNKAGYGKWSKVKKVKVNK</sequence>
<proteinExistence type="predicted"/>
<dbReference type="SUPFAM" id="SSF49265">
    <property type="entry name" value="Fibronectin type III"/>
    <property type="match status" value="1"/>
</dbReference>
<dbReference type="EMBL" id="AJWY01002532">
    <property type="protein sequence ID" value="EKC78111.1"/>
    <property type="molecule type" value="Genomic_DNA"/>
</dbReference>
<reference evidence="2" key="1">
    <citation type="journal article" date="2013" name="Environ. Microbiol.">
        <title>Microbiota from the distal guts of lean and obese adolescents exhibit partial functional redundancy besides clear differences in community structure.</title>
        <authorList>
            <person name="Ferrer M."/>
            <person name="Ruiz A."/>
            <person name="Lanza F."/>
            <person name="Haange S.B."/>
            <person name="Oberbach A."/>
            <person name="Till H."/>
            <person name="Bargiela R."/>
            <person name="Campoy C."/>
            <person name="Segura M.T."/>
            <person name="Richter M."/>
            <person name="von Bergen M."/>
            <person name="Seifert J."/>
            <person name="Suarez A."/>
        </authorList>
    </citation>
    <scope>NUCLEOTIDE SEQUENCE</scope>
</reference>
<dbReference type="InterPro" id="IPR013783">
    <property type="entry name" value="Ig-like_fold"/>
</dbReference>
<gene>
    <name evidence="2" type="ORF">LEA_03822</name>
</gene>
<dbReference type="Pfam" id="PF00041">
    <property type="entry name" value="fn3"/>
    <property type="match status" value="1"/>
</dbReference>
<accession>K1V2L5</accession>
<evidence type="ECO:0000259" key="1">
    <source>
        <dbReference type="PROSITE" id="PS50853"/>
    </source>
</evidence>
<name>K1V2L5_9ZZZZ</name>
<feature type="domain" description="Fibronectin type-III" evidence="1">
    <location>
        <begin position="55"/>
        <end position="139"/>
    </location>
</feature>
<organism evidence="2">
    <name type="scientific">human gut metagenome</name>
    <dbReference type="NCBI Taxonomy" id="408170"/>
    <lineage>
        <taxon>unclassified sequences</taxon>
        <taxon>metagenomes</taxon>
        <taxon>organismal metagenomes</taxon>
    </lineage>
</organism>
<dbReference type="InterPro" id="IPR036116">
    <property type="entry name" value="FN3_sf"/>
</dbReference>
<feature type="non-terminal residue" evidence="2">
    <location>
        <position position="1"/>
    </location>
</feature>
<dbReference type="AlphaFoldDB" id="K1V2L5"/>